<dbReference type="SUPFAM" id="SSF81321">
    <property type="entry name" value="Family A G protein-coupled receptor-like"/>
    <property type="match status" value="1"/>
</dbReference>
<reference evidence="14" key="2">
    <citation type="submission" date="2025-08" db="UniProtKB">
        <authorList>
            <consortium name="Ensembl"/>
        </authorList>
    </citation>
    <scope>IDENTIFICATION</scope>
</reference>
<feature type="transmembrane region" description="Helical" evidence="13">
    <location>
        <begin position="234"/>
        <end position="260"/>
    </location>
</feature>
<dbReference type="GO" id="GO:0004930">
    <property type="term" value="F:G protein-coupled receptor activity"/>
    <property type="evidence" value="ECO:0007669"/>
    <property type="project" value="UniProtKB-KW"/>
</dbReference>
<dbReference type="EMBL" id="AHAT01005180">
    <property type="status" value="NOT_ANNOTATED_CDS"/>
    <property type="molecule type" value="Genomic_DNA"/>
</dbReference>
<dbReference type="InParanoid" id="W5MIZ6"/>
<evidence type="ECO:0000256" key="7">
    <source>
        <dbReference type="ARBA" id="ARBA00023040"/>
    </source>
</evidence>
<keyword evidence="8 12" id="KW-0472">Membrane</keyword>
<keyword evidence="7 12" id="KW-0297">G-protein coupled receptor</keyword>
<evidence type="ECO:0000256" key="13">
    <source>
        <dbReference type="SAM" id="Phobius"/>
    </source>
</evidence>
<evidence type="ECO:0000256" key="9">
    <source>
        <dbReference type="ARBA" id="ARBA00023170"/>
    </source>
</evidence>
<dbReference type="AlphaFoldDB" id="W5MIZ6"/>
<dbReference type="Proteomes" id="UP000018468">
    <property type="component" value="Linkage group LG20"/>
</dbReference>
<keyword evidence="15" id="KW-1185">Reference proteome</keyword>
<feature type="transmembrane region" description="Helical" evidence="13">
    <location>
        <begin position="79"/>
        <end position="97"/>
    </location>
</feature>
<evidence type="ECO:0000256" key="3">
    <source>
        <dbReference type="ARBA" id="ARBA00022480"/>
    </source>
</evidence>
<dbReference type="GO" id="GO:0016020">
    <property type="term" value="C:membrane"/>
    <property type="evidence" value="ECO:0007669"/>
    <property type="project" value="UniProtKB-SubCell"/>
</dbReference>
<dbReference type="PANTHER" id="PTHR11394:SF47">
    <property type="entry name" value="TASTE RECEPTOR TYPE 2 MEMBER 40"/>
    <property type="match status" value="1"/>
</dbReference>
<dbReference type="Pfam" id="PF05296">
    <property type="entry name" value="TAS2R"/>
    <property type="match status" value="1"/>
</dbReference>
<keyword evidence="6 13" id="KW-1133">Transmembrane helix</keyword>
<dbReference type="GeneTree" id="ENSGT01150000286961"/>
<feature type="transmembrane region" description="Helical" evidence="13">
    <location>
        <begin position="266"/>
        <end position="286"/>
    </location>
</feature>
<dbReference type="InterPro" id="IPR007960">
    <property type="entry name" value="TAS2R"/>
</dbReference>
<dbReference type="Ensembl" id="ENSLOCT00000008365.1">
    <property type="protein sequence ID" value="ENSLOCP00000008355.1"/>
    <property type="gene ID" value="ENSLOCG00000006908.1"/>
</dbReference>
<protein>
    <recommendedName>
        <fullName evidence="12">Taste receptor type 2</fullName>
    </recommendedName>
</protein>
<sequence length="314" mass="35733">MLPMKTLMLCCGLLVLLGVAWNIWNLGVVSHQLCKSKTYQTVDLIILCISSSNILLDISAFGYLFTIEFELHCLKELHTVVRTILYVFFSTTCLSFWSITWLCVFYCVKIVNIPMAFFIIVKRNISGVINAALILSVLGCLIMYAPFFFFELPSHAKNTTANGTLNIDCPDLKVNFSSPIDTDAYLYIFLCFLCPIPLAIMLTTSIQLVSHLWKHTRSMKKNENKFQSRDSYLLIVRMILSLVFVYLMTICIAFICFLIQKQSSQLANQILIPNMSFFCIATGILLTTTNKNLKEKFTTVCCCKKPQTETRVSE</sequence>
<dbReference type="PANTHER" id="PTHR11394">
    <property type="entry name" value="TASTE RECEPTOR TYPE 2"/>
    <property type="match status" value="1"/>
</dbReference>
<keyword evidence="3 12" id="KW-0919">Taste</keyword>
<organism evidence="14 15">
    <name type="scientific">Lepisosteus oculatus</name>
    <name type="common">Spotted gar</name>
    <dbReference type="NCBI Taxonomy" id="7918"/>
    <lineage>
        <taxon>Eukaryota</taxon>
        <taxon>Metazoa</taxon>
        <taxon>Chordata</taxon>
        <taxon>Craniata</taxon>
        <taxon>Vertebrata</taxon>
        <taxon>Euteleostomi</taxon>
        <taxon>Actinopterygii</taxon>
        <taxon>Neopterygii</taxon>
        <taxon>Holostei</taxon>
        <taxon>Semionotiformes</taxon>
        <taxon>Lepisosteidae</taxon>
        <taxon>Lepisosteus</taxon>
    </lineage>
</organism>
<dbReference type="FunCoup" id="W5MIZ6">
    <property type="interactions" value="694"/>
</dbReference>
<keyword evidence="4 12" id="KW-0716">Sensory transduction</keyword>
<evidence type="ECO:0000256" key="6">
    <source>
        <dbReference type="ARBA" id="ARBA00022989"/>
    </source>
</evidence>
<feature type="transmembrane region" description="Helical" evidence="13">
    <location>
        <begin position="128"/>
        <end position="150"/>
    </location>
</feature>
<keyword evidence="5 12" id="KW-0812">Transmembrane</keyword>
<evidence type="ECO:0000256" key="10">
    <source>
        <dbReference type="ARBA" id="ARBA00023224"/>
    </source>
</evidence>
<evidence type="ECO:0000313" key="15">
    <source>
        <dbReference type="Proteomes" id="UP000018468"/>
    </source>
</evidence>
<dbReference type="OMA" id="WMFVNHA"/>
<evidence type="ECO:0000313" key="14">
    <source>
        <dbReference type="Ensembl" id="ENSLOCP00000008355.1"/>
    </source>
</evidence>
<evidence type="ECO:0000256" key="1">
    <source>
        <dbReference type="ARBA" id="ARBA00004141"/>
    </source>
</evidence>
<evidence type="ECO:0000256" key="2">
    <source>
        <dbReference type="ARBA" id="ARBA00007376"/>
    </source>
</evidence>
<name>W5MIZ6_LEPOC</name>
<evidence type="ECO:0000256" key="5">
    <source>
        <dbReference type="ARBA" id="ARBA00022692"/>
    </source>
</evidence>
<evidence type="ECO:0000256" key="11">
    <source>
        <dbReference type="RuleBase" id="RU004423"/>
    </source>
</evidence>
<feature type="transmembrane region" description="Helical" evidence="13">
    <location>
        <begin position="184"/>
        <end position="213"/>
    </location>
</feature>
<accession>W5MIZ6</accession>
<comment type="similarity">
    <text evidence="2 11">Belongs to the G-protein coupled receptor T2R family.</text>
</comment>
<dbReference type="eggNOG" id="ENOG502S2SI">
    <property type="taxonomic scope" value="Eukaryota"/>
</dbReference>
<proteinExistence type="inferred from homology"/>
<keyword evidence="9 12" id="KW-0675">Receptor</keyword>
<keyword evidence="10 12" id="KW-0807">Transducer</keyword>
<reference evidence="15" key="1">
    <citation type="submission" date="2011-12" db="EMBL/GenBank/DDBJ databases">
        <title>The Draft Genome of Lepisosteus oculatus.</title>
        <authorList>
            <consortium name="The Broad Institute Genome Assembly &amp; Analysis Group"/>
            <consortium name="Computational R&amp;D Group"/>
            <consortium name="and Sequencing Platform"/>
            <person name="Di Palma F."/>
            <person name="Alfoldi J."/>
            <person name="Johnson J."/>
            <person name="Berlin A."/>
            <person name="Gnerre S."/>
            <person name="Jaffe D."/>
            <person name="MacCallum I."/>
            <person name="Young S."/>
            <person name="Walker B.J."/>
            <person name="Lander E.S."/>
            <person name="Lindblad-Toh K."/>
        </authorList>
    </citation>
    <scope>NUCLEOTIDE SEQUENCE [LARGE SCALE GENOMIC DNA]</scope>
</reference>
<reference evidence="14" key="3">
    <citation type="submission" date="2025-09" db="UniProtKB">
        <authorList>
            <consortium name="Ensembl"/>
        </authorList>
    </citation>
    <scope>IDENTIFICATION</scope>
</reference>
<dbReference type="Gene3D" id="1.20.1070.10">
    <property type="entry name" value="Rhodopsin 7-helix transmembrane proteins"/>
    <property type="match status" value="1"/>
</dbReference>
<evidence type="ECO:0000256" key="8">
    <source>
        <dbReference type="ARBA" id="ARBA00023136"/>
    </source>
</evidence>
<dbReference type="GO" id="GO:0033038">
    <property type="term" value="F:bitter taste receptor activity"/>
    <property type="evidence" value="ECO:0007669"/>
    <property type="project" value="InterPro"/>
</dbReference>
<dbReference type="STRING" id="7918.ENSLOCP00000008355"/>
<evidence type="ECO:0000256" key="12">
    <source>
        <dbReference type="RuleBase" id="RU004424"/>
    </source>
</evidence>
<evidence type="ECO:0000256" key="4">
    <source>
        <dbReference type="ARBA" id="ARBA00022606"/>
    </source>
</evidence>
<dbReference type="HOGENOM" id="CLU_077566_0_0_1"/>
<comment type="subcellular location">
    <subcellularLocation>
        <location evidence="1 12">Membrane</location>
        <topology evidence="1 12">Multi-pass membrane protein</topology>
    </subcellularLocation>
</comment>